<gene>
    <name evidence="3" type="ORF">EQG66_09085</name>
</gene>
<evidence type="ECO:0000313" key="3">
    <source>
        <dbReference type="EMBL" id="RXR28540.1"/>
    </source>
</evidence>
<dbReference type="InterPro" id="IPR009061">
    <property type="entry name" value="DNA-bd_dom_put_sf"/>
</dbReference>
<accession>A0A4Q1KH23</accession>
<feature type="domain" description="Helix-turn-helix" evidence="2">
    <location>
        <begin position="15"/>
        <end position="63"/>
    </location>
</feature>
<organism evidence="3 4">
    <name type="scientific">Sphingobium fluviale</name>
    <dbReference type="NCBI Taxonomy" id="2506423"/>
    <lineage>
        <taxon>Bacteria</taxon>
        <taxon>Pseudomonadati</taxon>
        <taxon>Pseudomonadota</taxon>
        <taxon>Alphaproteobacteria</taxon>
        <taxon>Sphingomonadales</taxon>
        <taxon>Sphingomonadaceae</taxon>
        <taxon>Sphingobium</taxon>
    </lineage>
</organism>
<sequence length="121" mass="13742">MAWWSSDHLTGSVTMLTLKDAADLLCVHPNTLRRWIKIGRVPAVRLGRHWRFIEADLVAAARESYSARARMQLSADIKEALWHSGNVQEHITSNSQHMTERSLDALLERPTGKRPKNITTS</sequence>
<proteinExistence type="predicted"/>
<evidence type="ECO:0000259" key="2">
    <source>
        <dbReference type="Pfam" id="PF12728"/>
    </source>
</evidence>
<dbReference type="Pfam" id="PF12728">
    <property type="entry name" value="HTH_17"/>
    <property type="match status" value="1"/>
</dbReference>
<comment type="caution">
    <text evidence="3">The sequence shown here is derived from an EMBL/GenBank/DDBJ whole genome shotgun (WGS) entry which is preliminary data.</text>
</comment>
<dbReference type="Gene3D" id="1.10.1660.10">
    <property type="match status" value="1"/>
</dbReference>
<feature type="region of interest" description="Disordered" evidence="1">
    <location>
        <begin position="92"/>
        <end position="121"/>
    </location>
</feature>
<feature type="compositionally biased region" description="Basic and acidic residues" evidence="1">
    <location>
        <begin position="98"/>
        <end position="111"/>
    </location>
</feature>
<dbReference type="EMBL" id="SBKP01000008">
    <property type="protein sequence ID" value="RXR28540.1"/>
    <property type="molecule type" value="Genomic_DNA"/>
</dbReference>
<dbReference type="NCBIfam" id="TIGR01764">
    <property type="entry name" value="excise"/>
    <property type="match status" value="1"/>
</dbReference>
<keyword evidence="4" id="KW-1185">Reference proteome</keyword>
<dbReference type="GO" id="GO:0003677">
    <property type="term" value="F:DNA binding"/>
    <property type="evidence" value="ECO:0007669"/>
    <property type="project" value="UniProtKB-KW"/>
</dbReference>
<reference evidence="4" key="1">
    <citation type="submission" date="2019-01" db="EMBL/GenBank/DDBJ databases">
        <title>Cytophagaceae bacterium strain CAR-16.</title>
        <authorList>
            <person name="Chen W.-M."/>
        </authorList>
    </citation>
    <scope>NUCLEOTIDE SEQUENCE [LARGE SCALE GENOMIC DNA]</scope>
    <source>
        <strain evidence="4">CHR27</strain>
    </source>
</reference>
<feature type="compositionally biased region" description="Basic residues" evidence="1">
    <location>
        <begin position="112"/>
        <end position="121"/>
    </location>
</feature>
<evidence type="ECO:0000313" key="4">
    <source>
        <dbReference type="Proteomes" id="UP000290958"/>
    </source>
</evidence>
<dbReference type="CDD" id="cd04762">
    <property type="entry name" value="HTH_MerR-trunc"/>
    <property type="match status" value="1"/>
</dbReference>
<dbReference type="SUPFAM" id="SSF46955">
    <property type="entry name" value="Putative DNA-binding domain"/>
    <property type="match status" value="1"/>
</dbReference>
<dbReference type="Proteomes" id="UP000290958">
    <property type="component" value="Unassembled WGS sequence"/>
</dbReference>
<dbReference type="OrthoDB" id="9805928at2"/>
<protein>
    <submittedName>
        <fullName evidence="3">DNA-binding protein</fullName>
    </submittedName>
</protein>
<name>A0A4Q1KH23_9SPHN</name>
<dbReference type="InterPro" id="IPR010093">
    <property type="entry name" value="SinI_DNA-bd"/>
</dbReference>
<dbReference type="AlphaFoldDB" id="A0A4Q1KH23"/>
<evidence type="ECO:0000256" key="1">
    <source>
        <dbReference type="SAM" id="MobiDB-lite"/>
    </source>
</evidence>
<keyword evidence="3" id="KW-0238">DNA-binding</keyword>
<dbReference type="InterPro" id="IPR041657">
    <property type="entry name" value="HTH_17"/>
</dbReference>